<keyword evidence="2" id="KW-1185">Reference proteome</keyword>
<proteinExistence type="predicted"/>
<gene>
    <name evidence="1" type="ORF">BSTOLATCC_MIC65247</name>
</gene>
<protein>
    <submittedName>
        <fullName evidence="1">Uncharacterized protein</fullName>
    </submittedName>
</protein>
<comment type="caution">
    <text evidence="1">The sequence shown here is derived from an EMBL/GenBank/DDBJ whole genome shotgun (WGS) entry which is preliminary data.</text>
</comment>
<reference evidence="1" key="1">
    <citation type="submission" date="2021-09" db="EMBL/GenBank/DDBJ databases">
        <authorList>
            <consortium name="AG Swart"/>
            <person name="Singh M."/>
            <person name="Singh A."/>
            <person name="Seah K."/>
            <person name="Emmerich C."/>
        </authorList>
    </citation>
    <scope>NUCLEOTIDE SEQUENCE</scope>
    <source>
        <strain evidence="1">ATCC30299</strain>
    </source>
</reference>
<sequence>MVECKMKGTNMRTVPYLGIYNSDRYFILNNDTVIDEIHGDLPRILAENLVRISDQIKNADEVEYYTIVHDGKELKYSYPSEVIMNLVMHPYVFYNIHPGADCKTEIKCGLYLPDSEIANKGIKNADHDWLCIDPNILNSNLFLHYHPGADESICFSPNNGRIRFLTTFPAHVFFTLSMIPFGDKYPRILICKHVLLIDDSVMGLNIANLALNGIPEIKDDAIKGVVQRFCNCLPEYTEEFSDIDRIIELVYSRKENFEQVKEFWYGRLFYYIWKLDGMKGDMNYGRNEYKKLLDKSKQIGKNEDGNFATEALIRYTEELIKHIIYWLEDI</sequence>
<dbReference type="EMBL" id="CAJZBQ010000063">
    <property type="protein sequence ID" value="CAG9335930.1"/>
    <property type="molecule type" value="Genomic_DNA"/>
</dbReference>
<evidence type="ECO:0000313" key="1">
    <source>
        <dbReference type="EMBL" id="CAG9335930.1"/>
    </source>
</evidence>
<dbReference type="AlphaFoldDB" id="A0AAU9KJI6"/>
<accession>A0AAU9KJI6</accession>
<evidence type="ECO:0000313" key="2">
    <source>
        <dbReference type="Proteomes" id="UP001162131"/>
    </source>
</evidence>
<dbReference type="Proteomes" id="UP001162131">
    <property type="component" value="Unassembled WGS sequence"/>
</dbReference>
<organism evidence="1 2">
    <name type="scientific">Blepharisma stoltei</name>
    <dbReference type="NCBI Taxonomy" id="1481888"/>
    <lineage>
        <taxon>Eukaryota</taxon>
        <taxon>Sar</taxon>
        <taxon>Alveolata</taxon>
        <taxon>Ciliophora</taxon>
        <taxon>Postciliodesmatophora</taxon>
        <taxon>Heterotrichea</taxon>
        <taxon>Heterotrichida</taxon>
        <taxon>Blepharismidae</taxon>
        <taxon>Blepharisma</taxon>
    </lineage>
</organism>
<name>A0AAU9KJI6_9CILI</name>